<protein>
    <submittedName>
        <fullName evidence="1">Putative ovule protein</fullName>
    </submittedName>
</protein>
<reference evidence="1" key="1">
    <citation type="submission" date="2015-12" db="EMBL/GenBank/DDBJ databases">
        <title>Gene expression during late stages of embryo sac development: a critical building block for successful pollen-pistil interactions.</title>
        <authorList>
            <person name="Liu Y."/>
            <person name="Joly V."/>
            <person name="Sabar M."/>
            <person name="Matton D.P."/>
        </authorList>
    </citation>
    <scope>NUCLEOTIDE SEQUENCE</scope>
</reference>
<dbReference type="EMBL" id="GEDG01024504">
    <property type="protein sequence ID" value="JAP15923.1"/>
    <property type="molecule type" value="Transcribed_RNA"/>
</dbReference>
<dbReference type="AlphaFoldDB" id="A0A0V0H6T9"/>
<organism evidence="1">
    <name type="scientific">Solanum chacoense</name>
    <name type="common">Chaco potato</name>
    <dbReference type="NCBI Taxonomy" id="4108"/>
    <lineage>
        <taxon>Eukaryota</taxon>
        <taxon>Viridiplantae</taxon>
        <taxon>Streptophyta</taxon>
        <taxon>Embryophyta</taxon>
        <taxon>Tracheophyta</taxon>
        <taxon>Spermatophyta</taxon>
        <taxon>Magnoliopsida</taxon>
        <taxon>eudicotyledons</taxon>
        <taxon>Gunneridae</taxon>
        <taxon>Pentapetalae</taxon>
        <taxon>asterids</taxon>
        <taxon>lamiids</taxon>
        <taxon>Solanales</taxon>
        <taxon>Solanaceae</taxon>
        <taxon>Solanoideae</taxon>
        <taxon>Solaneae</taxon>
        <taxon>Solanum</taxon>
    </lineage>
</organism>
<accession>A0A0V0H6T9</accession>
<sequence length="67" mass="7885">MAIFLYYQTESLTLQQKFLEERWRTLSISMKLSLLTLHLLSPTDLKLMDPLVQSSESPKLMQRQEQG</sequence>
<proteinExistence type="predicted"/>
<evidence type="ECO:0000313" key="1">
    <source>
        <dbReference type="EMBL" id="JAP15923.1"/>
    </source>
</evidence>
<name>A0A0V0H6T9_SOLCH</name>